<evidence type="ECO:0000313" key="2">
    <source>
        <dbReference type="Proteomes" id="UP000186607"/>
    </source>
</evidence>
<name>A0A1U7NZP8_9DEIO</name>
<dbReference type="OrthoDB" id="9810009at2"/>
<dbReference type="EMBL" id="MSTI01000068">
    <property type="protein sequence ID" value="OLV18380.1"/>
    <property type="molecule type" value="Genomic_DNA"/>
</dbReference>
<dbReference type="AlphaFoldDB" id="A0A1U7NZP8"/>
<dbReference type="InterPro" id="IPR037914">
    <property type="entry name" value="SpoVT-AbrB_sf"/>
</dbReference>
<organism evidence="1 2">
    <name type="scientific">Deinococcus marmoris</name>
    <dbReference type="NCBI Taxonomy" id="249408"/>
    <lineage>
        <taxon>Bacteria</taxon>
        <taxon>Thermotogati</taxon>
        <taxon>Deinococcota</taxon>
        <taxon>Deinococci</taxon>
        <taxon>Deinococcales</taxon>
        <taxon>Deinococcaceae</taxon>
        <taxon>Deinococcus</taxon>
    </lineage>
</organism>
<protein>
    <submittedName>
        <fullName evidence="1">Uncharacterized protein</fullName>
    </submittedName>
</protein>
<dbReference type="STRING" id="249408.BOO71_0006235"/>
<dbReference type="RefSeq" id="WP_075832135.1">
    <property type="nucleotide sequence ID" value="NZ_MSTI01000068.1"/>
</dbReference>
<reference evidence="1 2" key="1">
    <citation type="submission" date="2017-01" db="EMBL/GenBank/DDBJ databases">
        <title>Genome Analysis of Deinococcus marmoris KOPRI26562.</title>
        <authorList>
            <person name="Kim J.H."/>
            <person name="Oh H.-M."/>
        </authorList>
    </citation>
    <scope>NUCLEOTIDE SEQUENCE [LARGE SCALE GENOMIC DNA]</scope>
    <source>
        <strain evidence="1 2">KOPRI26562</strain>
    </source>
</reference>
<evidence type="ECO:0000313" key="1">
    <source>
        <dbReference type="EMBL" id="OLV18380.1"/>
    </source>
</evidence>
<accession>A0A1U7NZP8</accession>
<dbReference type="SUPFAM" id="SSF89447">
    <property type="entry name" value="AbrB/MazE/MraZ-like"/>
    <property type="match status" value="1"/>
</dbReference>
<keyword evidence="2" id="KW-1185">Reference proteome</keyword>
<dbReference type="Gene3D" id="2.10.260.10">
    <property type="match status" value="1"/>
</dbReference>
<gene>
    <name evidence="1" type="ORF">BOO71_0006235</name>
</gene>
<comment type="caution">
    <text evidence="1">The sequence shown here is derived from an EMBL/GenBank/DDBJ whole genome shotgun (WGS) entry which is preliminary data.</text>
</comment>
<dbReference type="Proteomes" id="UP000186607">
    <property type="component" value="Unassembled WGS sequence"/>
</dbReference>
<proteinExistence type="predicted"/>
<sequence length="76" mass="8486">MTRSKTFKSGNSQAVRIPQEFQLPYGEVEITRRGLELVITPIIKQDGGAIFDALAAVEGPIYREQPTGEQEREPIL</sequence>